<reference evidence="1 2" key="1">
    <citation type="submission" date="2019-09" db="EMBL/GenBank/DDBJ databases">
        <title>A chromosome-level genome assembly of the Chinese tupelo Nyssa sinensis.</title>
        <authorList>
            <person name="Yang X."/>
            <person name="Kang M."/>
            <person name="Yang Y."/>
            <person name="Xiong H."/>
            <person name="Wang M."/>
            <person name="Zhang Z."/>
            <person name="Wang Z."/>
            <person name="Wu H."/>
            <person name="Ma T."/>
            <person name="Liu J."/>
            <person name="Xi Z."/>
        </authorList>
    </citation>
    <scope>NUCLEOTIDE SEQUENCE [LARGE SCALE GENOMIC DNA]</scope>
    <source>
        <strain evidence="1">J267</strain>
        <tissue evidence="1">Leaf</tissue>
    </source>
</reference>
<dbReference type="EMBL" id="CM018033">
    <property type="protein sequence ID" value="KAA8544682.1"/>
    <property type="molecule type" value="Genomic_DNA"/>
</dbReference>
<accession>A0A5J5BSI0</accession>
<gene>
    <name evidence="1" type="ORF">F0562_019471</name>
</gene>
<evidence type="ECO:0000313" key="1">
    <source>
        <dbReference type="EMBL" id="KAA8544682.1"/>
    </source>
</evidence>
<sequence length="128" mass="15013">MKTLVKESNVQRVDAPVTFLLRSSSLSSSSFALPNLGFRLPQPLKMGNWKDSKNWFSRMKITRHRDGNFGKVGNEQLAQYRSELQAVACVRQELQKPQHIVREITQWLLLDLLTLWFLQMNMEKNLFY</sequence>
<proteinExistence type="predicted"/>
<protein>
    <submittedName>
        <fullName evidence="1">Uncharacterized protein</fullName>
    </submittedName>
</protein>
<organism evidence="1 2">
    <name type="scientific">Nyssa sinensis</name>
    <dbReference type="NCBI Taxonomy" id="561372"/>
    <lineage>
        <taxon>Eukaryota</taxon>
        <taxon>Viridiplantae</taxon>
        <taxon>Streptophyta</taxon>
        <taxon>Embryophyta</taxon>
        <taxon>Tracheophyta</taxon>
        <taxon>Spermatophyta</taxon>
        <taxon>Magnoliopsida</taxon>
        <taxon>eudicotyledons</taxon>
        <taxon>Gunneridae</taxon>
        <taxon>Pentapetalae</taxon>
        <taxon>asterids</taxon>
        <taxon>Cornales</taxon>
        <taxon>Nyssaceae</taxon>
        <taxon>Nyssa</taxon>
    </lineage>
</organism>
<dbReference type="AlphaFoldDB" id="A0A5J5BSI0"/>
<keyword evidence="2" id="KW-1185">Reference proteome</keyword>
<evidence type="ECO:0000313" key="2">
    <source>
        <dbReference type="Proteomes" id="UP000325577"/>
    </source>
</evidence>
<name>A0A5J5BSI0_9ASTE</name>
<dbReference type="Proteomes" id="UP000325577">
    <property type="component" value="Linkage Group LG10"/>
</dbReference>